<dbReference type="InterPro" id="IPR041118">
    <property type="entry name" value="Rx_N"/>
</dbReference>
<dbReference type="Pfam" id="PF18052">
    <property type="entry name" value="Rx_N"/>
    <property type="match status" value="1"/>
</dbReference>
<keyword evidence="12" id="KW-1185">Reference proteome</keyword>
<evidence type="ECO:0000256" key="3">
    <source>
        <dbReference type="ARBA" id="ARBA00022737"/>
    </source>
</evidence>
<keyword evidence="3" id="KW-0677">Repeat</keyword>
<evidence type="ECO:0000259" key="10">
    <source>
        <dbReference type="Pfam" id="PF25019"/>
    </source>
</evidence>
<dbReference type="PRINTS" id="PR00364">
    <property type="entry name" value="DISEASERSIST"/>
</dbReference>
<evidence type="ECO:0008006" key="13">
    <source>
        <dbReference type="Google" id="ProtNLM"/>
    </source>
</evidence>
<sequence>MPTQRNDGSSWSADVGMAESVAIRGAQWVVSKALRPLSDGLVEAWAASSALAPNIEAVKIELLYAQAMLDNARGREIRSHALVELLQKLRRLAYDAEDVLDELDYFRIQDELEGTFETVDRGCFHDIVRDARHTTKAAAKQLECASCFSVSRARSTVKTVGKRLLCSSLLLVDDGQHSNISGNEKKYICGVCTRMCMGLWKKQSTKTPKLDFDRVDASRRMRRIVEQLQPICAKVSTILDLELLGSAIAKLEFMGSRRGIGGDTTTNRSTTTSESIEPKLYGRDTEKNTILENITKGVHCHQHLSVLPIVGPGGIGKTTLTQYIYNTKEVKDHFQIRVWACVSLDFNVYKLTQEILNSIPKAEDEKDDSQPQSLDQLQKLIEKRLKQKRFLVVLDDIWKCGEEEWERLLVPFRKSQVNGNIILVTTRFFDVSEKVKTNNCKVTRLDGLEPEEFWRFFMACVFGYGEINQQLEYKELVSIGKQIVQKLKGSPLAAKTVGRLLRNNSTPDYWSSVLQSKEWDHQTSDYDIMPALKLSYDYLPFHLQQCFSYCALFPEDYMFSGEELIRFWIGLDILHPDHPSKTIEDIGHIYLNDLVNFGFFKKEIDEENTYYAMHDLLHDLAQKLVSNVGSHLPASLSRFYHLRVLDIQEWRSALSLPKDMANLSKLRHFLVPYYASELHSNISNVGKLRCLQELKHFKVKKMGDGFSLNELGGLTELGGSLSISNLEHVEINEAREANLLYKKRLHHLALNWSDNRSDKNPDIENQILESLQPHSNLSELWIKHGGSTCPVWLGTSLSVKGLEALRLVGANWEMLPPLGELWLIDWSGREYSGCTTSHYFRNLKRLELIGLPNFRKWVAKEICPMWFSVIETLIVIDCSELIELPFSYYTQQPLEGDGKKTWFPRLRDATIVNCPKLVPLPPIPYTQTLCNVYINNVGTCLKELNYRSRSASLKIRGKEGIDVLDDKVLAFHNLSQLQELIINYCPPLAGSYLQMLTSLKRLQLCGSSVVFHLSESRSGSSYKWPVPVEYVSIDDYHGSGKALSQLLSHLPKLSELHLWGCYKITRMCISVEQQQTIVVELEDTQAIESIQQQQVVEDLVVEEEEGVPQLAMDQEDEDEMLIFPAHLSNSLQQLYLSLCPELILDVARPGLPTSHEVTGGWGLQPLRSLQRLEIWRCPKFLSAYEAPVCPFPSSLQGLKITGRMEGVQTMDFHSNLNFLTHLSIYFGGEDLRCEGLWPLLTQGQLSELEVYHTPRFFAGLDPKLGGLQDGQEQQLPPLQCSSKLQELHTDDFAGVLVKPICMLLSSSLINLVLRWNHEVERFTKEQEEALQLLTSLQDLRFQGCSKLQCLPAGLHRLTSLEKLEIARCPSIRSLPKGGLPSSLQELNVLMCYNEKLKQRCKKLVGTIPNIILD</sequence>
<evidence type="ECO:0000313" key="11">
    <source>
        <dbReference type="EnsemblPlants" id="OGLUM04G25970.2"/>
    </source>
</evidence>
<dbReference type="Gene3D" id="1.10.10.10">
    <property type="entry name" value="Winged helix-like DNA-binding domain superfamily/Winged helix DNA-binding domain"/>
    <property type="match status" value="1"/>
</dbReference>
<dbReference type="eggNOG" id="KOG4658">
    <property type="taxonomic scope" value="Eukaryota"/>
</dbReference>
<comment type="similarity">
    <text evidence="1">Belongs to the disease resistance NB-LRR family.</text>
</comment>
<reference evidence="11" key="1">
    <citation type="submission" date="2015-04" db="UniProtKB">
        <authorList>
            <consortium name="EnsemblPlants"/>
        </authorList>
    </citation>
    <scope>IDENTIFICATION</scope>
</reference>
<dbReference type="InterPro" id="IPR042197">
    <property type="entry name" value="Apaf_helical"/>
</dbReference>
<dbReference type="Gene3D" id="3.80.10.10">
    <property type="entry name" value="Ribonuclease Inhibitor"/>
    <property type="match status" value="3"/>
</dbReference>
<dbReference type="SUPFAM" id="SSF52540">
    <property type="entry name" value="P-loop containing nucleoside triphosphate hydrolases"/>
    <property type="match status" value="1"/>
</dbReference>
<evidence type="ECO:0000256" key="2">
    <source>
        <dbReference type="ARBA" id="ARBA00022614"/>
    </source>
</evidence>
<dbReference type="STRING" id="40148.A0A0D9ZR16"/>
<evidence type="ECO:0000256" key="5">
    <source>
        <dbReference type="ARBA" id="ARBA00022821"/>
    </source>
</evidence>
<feature type="domain" description="NB-ARC" evidence="7">
    <location>
        <begin position="292"/>
        <end position="462"/>
    </location>
</feature>
<dbReference type="PANTHER" id="PTHR36766:SF64">
    <property type="entry name" value="OS12G0206100 PROTEIN"/>
    <property type="match status" value="1"/>
</dbReference>
<evidence type="ECO:0000256" key="1">
    <source>
        <dbReference type="ARBA" id="ARBA00008894"/>
    </source>
</evidence>
<dbReference type="Pfam" id="PF25019">
    <property type="entry name" value="LRR_R13L1-DRL21"/>
    <property type="match status" value="1"/>
</dbReference>
<dbReference type="InterPro" id="IPR002182">
    <property type="entry name" value="NB-ARC"/>
</dbReference>
<dbReference type="Gene3D" id="3.40.50.300">
    <property type="entry name" value="P-loop containing nucleotide triphosphate hydrolases"/>
    <property type="match status" value="1"/>
</dbReference>
<dbReference type="GO" id="GO:0005524">
    <property type="term" value="F:ATP binding"/>
    <property type="evidence" value="ECO:0007669"/>
    <property type="project" value="UniProtKB-KW"/>
</dbReference>
<dbReference type="FunFam" id="3.40.50.300:FF:001091">
    <property type="entry name" value="Probable disease resistance protein At1g61300"/>
    <property type="match status" value="1"/>
</dbReference>
<feature type="domain" description="Disease resistance protein winged helix" evidence="9">
    <location>
        <begin position="552"/>
        <end position="621"/>
    </location>
</feature>
<dbReference type="GO" id="GO:0043531">
    <property type="term" value="F:ADP binding"/>
    <property type="evidence" value="ECO:0007669"/>
    <property type="project" value="InterPro"/>
</dbReference>
<dbReference type="InterPro" id="IPR027417">
    <property type="entry name" value="P-loop_NTPase"/>
</dbReference>
<dbReference type="HOGENOM" id="CLU_000837_8_4_1"/>
<keyword evidence="4" id="KW-0547">Nucleotide-binding</keyword>
<feature type="domain" description="R13L1/DRL21-like LRR repeat region" evidence="10">
    <location>
        <begin position="708"/>
        <end position="821"/>
    </location>
</feature>
<dbReference type="PANTHER" id="PTHR36766">
    <property type="entry name" value="PLANT BROAD-SPECTRUM MILDEW RESISTANCE PROTEIN RPW8"/>
    <property type="match status" value="1"/>
</dbReference>
<evidence type="ECO:0000259" key="8">
    <source>
        <dbReference type="Pfam" id="PF18052"/>
    </source>
</evidence>
<dbReference type="InterPro" id="IPR056789">
    <property type="entry name" value="LRR_R13L1-DRL21"/>
</dbReference>
<evidence type="ECO:0000259" key="9">
    <source>
        <dbReference type="Pfam" id="PF23559"/>
    </source>
</evidence>
<dbReference type="GO" id="GO:0051707">
    <property type="term" value="P:response to other organism"/>
    <property type="evidence" value="ECO:0007669"/>
    <property type="project" value="UniProtKB-ARBA"/>
</dbReference>
<dbReference type="Gene3D" id="1.10.8.430">
    <property type="entry name" value="Helical domain of apoptotic protease-activating factors"/>
    <property type="match status" value="1"/>
</dbReference>
<dbReference type="Gramene" id="OGLUM04G25970.1">
    <property type="protein sequence ID" value="OGLUM04G25970.1"/>
    <property type="gene ID" value="OGLUM04G25970"/>
</dbReference>
<evidence type="ECO:0000256" key="6">
    <source>
        <dbReference type="ARBA" id="ARBA00022840"/>
    </source>
</evidence>
<proteinExistence type="inferred from homology"/>
<dbReference type="InterPro" id="IPR058922">
    <property type="entry name" value="WHD_DRP"/>
</dbReference>
<dbReference type="Pfam" id="PF00931">
    <property type="entry name" value="NB-ARC"/>
    <property type="match status" value="1"/>
</dbReference>
<dbReference type="GO" id="GO:0006952">
    <property type="term" value="P:defense response"/>
    <property type="evidence" value="ECO:0007669"/>
    <property type="project" value="UniProtKB-KW"/>
</dbReference>
<dbReference type="EnsemblPlants" id="OGLUM04G25970.2">
    <property type="protein sequence ID" value="OGLUM04G25970.2"/>
    <property type="gene ID" value="OGLUM04G25970"/>
</dbReference>
<feature type="domain" description="Disease resistance N-terminal" evidence="8">
    <location>
        <begin position="29"/>
        <end position="111"/>
    </location>
</feature>
<keyword evidence="2" id="KW-0433">Leucine-rich repeat</keyword>
<evidence type="ECO:0000256" key="4">
    <source>
        <dbReference type="ARBA" id="ARBA00022741"/>
    </source>
</evidence>
<evidence type="ECO:0000259" key="7">
    <source>
        <dbReference type="Pfam" id="PF00931"/>
    </source>
</evidence>
<dbReference type="EnsemblPlants" id="OGLUM04G25970.1">
    <property type="protein sequence ID" value="OGLUM04G25970.1"/>
    <property type="gene ID" value="OGLUM04G25970"/>
</dbReference>
<evidence type="ECO:0000313" key="12">
    <source>
        <dbReference type="Proteomes" id="UP000026961"/>
    </source>
</evidence>
<keyword evidence="6" id="KW-0067">ATP-binding</keyword>
<dbReference type="Pfam" id="PF23559">
    <property type="entry name" value="WHD_DRP"/>
    <property type="match status" value="1"/>
</dbReference>
<dbReference type="Proteomes" id="UP000026961">
    <property type="component" value="Chromosome 4"/>
</dbReference>
<dbReference type="InterPro" id="IPR032675">
    <property type="entry name" value="LRR_dom_sf"/>
</dbReference>
<dbReference type="Gramene" id="OGLUM04G25970.2">
    <property type="protein sequence ID" value="OGLUM04G25970.2"/>
    <property type="gene ID" value="OGLUM04G25970"/>
</dbReference>
<keyword evidence="5" id="KW-0611">Plant defense</keyword>
<protein>
    <recommendedName>
        <fullName evidence="13">AAA+ ATPase domain-containing protein</fullName>
    </recommendedName>
</protein>
<dbReference type="Gene3D" id="1.20.5.4130">
    <property type="match status" value="1"/>
</dbReference>
<accession>A0A0D9ZR16</accession>
<dbReference type="SUPFAM" id="SSF52058">
    <property type="entry name" value="L domain-like"/>
    <property type="match status" value="2"/>
</dbReference>
<organism evidence="11">
    <name type="scientific">Oryza glumipatula</name>
    <dbReference type="NCBI Taxonomy" id="40148"/>
    <lineage>
        <taxon>Eukaryota</taxon>
        <taxon>Viridiplantae</taxon>
        <taxon>Streptophyta</taxon>
        <taxon>Embryophyta</taxon>
        <taxon>Tracheophyta</taxon>
        <taxon>Spermatophyta</taxon>
        <taxon>Magnoliopsida</taxon>
        <taxon>Liliopsida</taxon>
        <taxon>Poales</taxon>
        <taxon>Poaceae</taxon>
        <taxon>BOP clade</taxon>
        <taxon>Oryzoideae</taxon>
        <taxon>Oryzeae</taxon>
        <taxon>Oryzinae</taxon>
        <taxon>Oryza</taxon>
    </lineage>
</organism>
<name>A0A0D9ZR16_9ORYZ</name>
<reference evidence="11" key="2">
    <citation type="submission" date="2018-05" db="EMBL/GenBank/DDBJ databases">
        <title>OgluRS3 (Oryza glumaepatula Reference Sequence Version 3).</title>
        <authorList>
            <person name="Zhang J."/>
            <person name="Kudrna D."/>
            <person name="Lee S."/>
            <person name="Talag J."/>
            <person name="Welchert J."/>
            <person name="Wing R.A."/>
        </authorList>
    </citation>
    <scope>NUCLEOTIDE SEQUENCE [LARGE SCALE GENOMIC DNA]</scope>
</reference>
<dbReference type="InterPro" id="IPR036388">
    <property type="entry name" value="WH-like_DNA-bd_sf"/>
</dbReference>